<dbReference type="AlphaFoldDB" id="A0A1B9GK37"/>
<dbReference type="GO" id="GO:0015031">
    <property type="term" value="P:protein transport"/>
    <property type="evidence" value="ECO:0007669"/>
    <property type="project" value="UniProtKB-KW"/>
</dbReference>
<dbReference type="GO" id="GO:0050185">
    <property type="term" value="F:phosphatidylinositol deacylase activity"/>
    <property type="evidence" value="ECO:0007669"/>
    <property type="project" value="TreeGrafter"/>
</dbReference>
<dbReference type="EMBL" id="KV700135">
    <property type="protein sequence ID" value="OCF31357.1"/>
    <property type="molecule type" value="Genomic_DNA"/>
</dbReference>
<dbReference type="InterPro" id="IPR039529">
    <property type="entry name" value="PGAP1/BST1"/>
</dbReference>
<feature type="domain" description="GPI inositol-deacylase PGAP1-like alpha/beta" evidence="11">
    <location>
        <begin position="94"/>
        <end position="338"/>
    </location>
</feature>
<dbReference type="SUPFAM" id="SSF53474">
    <property type="entry name" value="alpha/beta-Hydrolases"/>
    <property type="match status" value="1"/>
</dbReference>
<evidence type="ECO:0000256" key="7">
    <source>
        <dbReference type="ARBA" id="ARBA00022927"/>
    </source>
</evidence>
<keyword evidence="3 10" id="KW-0813">Transport</keyword>
<evidence type="ECO:0000256" key="3">
    <source>
        <dbReference type="ARBA" id="ARBA00022448"/>
    </source>
</evidence>
<keyword evidence="6 10" id="KW-0256">Endoplasmic reticulum</keyword>
<comment type="caution">
    <text evidence="10">Lacks conserved residue(s) required for the propagation of feature annotation.</text>
</comment>
<dbReference type="Proteomes" id="UP000092666">
    <property type="component" value="Unassembled WGS sequence"/>
</dbReference>
<reference evidence="13" key="2">
    <citation type="submission" date="2013-12" db="EMBL/GenBank/DDBJ databases">
        <title>Evolution of pathogenesis and genome organization in the Tremellales.</title>
        <authorList>
            <person name="Cuomo C."/>
            <person name="Litvintseva A."/>
            <person name="Heitman J."/>
            <person name="Chen Y."/>
            <person name="Sun S."/>
            <person name="Springer D."/>
            <person name="Dromer F."/>
            <person name="Young S."/>
            <person name="Zeng Q."/>
            <person name="Chapman S."/>
            <person name="Gujja S."/>
            <person name="Saif S."/>
            <person name="Birren B."/>
        </authorList>
    </citation>
    <scope>NUCLEOTIDE SEQUENCE [LARGE SCALE GENOMIC DNA]</scope>
    <source>
        <strain evidence="13">BCC8398</strain>
    </source>
</reference>
<organism evidence="12 13">
    <name type="scientific">Kwoniella heveanensis BCC8398</name>
    <dbReference type="NCBI Taxonomy" id="1296120"/>
    <lineage>
        <taxon>Eukaryota</taxon>
        <taxon>Fungi</taxon>
        <taxon>Dikarya</taxon>
        <taxon>Basidiomycota</taxon>
        <taxon>Agaricomycotina</taxon>
        <taxon>Tremellomycetes</taxon>
        <taxon>Tremellales</taxon>
        <taxon>Cryptococcaceae</taxon>
        <taxon>Kwoniella</taxon>
    </lineage>
</organism>
<name>A0A1B9GK37_9TREE</name>
<evidence type="ECO:0000256" key="8">
    <source>
        <dbReference type="ARBA" id="ARBA00022989"/>
    </source>
</evidence>
<keyword evidence="7 10" id="KW-0653">Protein transport</keyword>
<dbReference type="GO" id="GO:0006505">
    <property type="term" value="P:GPI anchor metabolic process"/>
    <property type="evidence" value="ECO:0007669"/>
    <property type="project" value="TreeGrafter"/>
</dbReference>
<dbReference type="PANTHER" id="PTHR15495">
    <property type="entry name" value="NEGATIVE REGULATOR OF VESICLE FORMATION-RELATED"/>
    <property type="match status" value="1"/>
</dbReference>
<evidence type="ECO:0000256" key="6">
    <source>
        <dbReference type="ARBA" id="ARBA00022824"/>
    </source>
</evidence>
<evidence type="ECO:0000256" key="10">
    <source>
        <dbReference type="RuleBase" id="RU365011"/>
    </source>
</evidence>
<comment type="subcellular location">
    <subcellularLocation>
        <location evidence="1">Endoplasmic reticulum membrane</location>
        <topology evidence="1">Multi-pass membrane protein</topology>
    </subcellularLocation>
</comment>
<dbReference type="EC" id="3.1.-.-" evidence="10"/>
<keyword evidence="4 10" id="KW-0812">Transmembrane</keyword>
<evidence type="ECO:0000313" key="13">
    <source>
        <dbReference type="Proteomes" id="UP000092666"/>
    </source>
</evidence>
<feature type="transmembrane region" description="Helical" evidence="10">
    <location>
        <begin position="21"/>
        <end position="42"/>
    </location>
</feature>
<dbReference type="OrthoDB" id="348976at2759"/>
<keyword evidence="5 10" id="KW-0378">Hydrolase</keyword>
<dbReference type="STRING" id="1296120.A0A1B9GK37"/>
<evidence type="ECO:0000313" key="12">
    <source>
        <dbReference type="EMBL" id="OCF31357.1"/>
    </source>
</evidence>
<evidence type="ECO:0000256" key="1">
    <source>
        <dbReference type="ARBA" id="ARBA00004477"/>
    </source>
</evidence>
<dbReference type="PANTHER" id="PTHR15495:SF7">
    <property type="entry name" value="GPI INOSITOL-DEACYLASE"/>
    <property type="match status" value="1"/>
</dbReference>
<evidence type="ECO:0000256" key="4">
    <source>
        <dbReference type="ARBA" id="ARBA00022692"/>
    </source>
</evidence>
<keyword evidence="8 10" id="KW-1133">Transmembrane helix</keyword>
<dbReference type="InterPro" id="IPR012908">
    <property type="entry name" value="PGAP1-ab_dom-like"/>
</dbReference>
<evidence type="ECO:0000256" key="9">
    <source>
        <dbReference type="ARBA" id="ARBA00023136"/>
    </source>
</evidence>
<evidence type="ECO:0000256" key="2">
    <source>
        <dbReference type="ARBA" id="ARBA00006931"/>
    </source>
</evidence>
<sequence length="617" mass="67696">MKSPTASSSLSTPSSRAYSASRVPITNGILSVIALFLSWILYQAYTYDNAQSGAWGCEMSWMTPSYRMIDWKDNPVPRYTLHLYRELGWDNDGQVTGHPVLFIPGNAGSYQQVRSIASSAARQYYGEPGGKAAHGMQSMRSIDLFTGAYSTIQDPIDHSSFHPLADLNEEFSAFHAPTLREQARFIASCIHKIFAQYRHLPPADRPTKITLLGHSMGGIVARLAVTSQTVSAIDAILTMSTPHAIPPLTLDSDMDSIYRTINKGQNKNDDHPTLISLCGGVSDTQIVSDSCGVLPSFVSDGFAAFTTNMPHVWTGVDHQAMVWCHQVRWRVARTLLEMTRSVSRHDKLQTAKQWLLLDNNAAASASADVLSEIERIIPVTSRSMTILLSETVGASYRVQHCESGGRCRIQTPVQEYLPLPANKTAPFPLSGEGIKAGESLIAVKVDLESEHGYLLLHSSSTLDRLDHGSRSQVNVSGSAWSPPPIIKHVTIPSRQTSHEARYFPHYDNPQVIRIHSHISSAPFISGHADSMGIQLELFQSTDCPVTTVKISVEWLGTLAKIVTRYRMTVVAWTIGWAAIVMLKQMSILRQTGESGTSGASAGAQELTWILLPPQTDS</sequence>
<dbReference type="Gene3D" id="3.40.50.1820">
    <property type="entry name" value="alpha/beta hydrolase"/>
    <property type="match status" value="1"/>
</dbReference>
<dbReference type="GO" id="GO:0006888">
    <property type="term" value="P:endoplasmic reticulum to Golgi vesicle-mediated transport"/>
    <property type="evidence" value="ECO:0007669"/>
    <property type="project" value="TreeGrafter"/>
</dbReference>
<evidence type="ECO:0000256" key="5">
    <source>
        <dbReference type="ARBA" id="ARBA00022801"/>
    </source>
</evidence>
<reference evidence="12 13" key="1">
    <citation type="submission" date="2013-07" db="EMBL/GenBank/DDBJ databases">
        <title>The Genome Sequence of Cryptococcus heveanensis BCC8398.</title>
        <authorList>
            <consortium name="The Broad Institute Genome Sequencing Platform"/>
            <person name="Cuomo C."/>
            <person name="Litvintseva A."/>
            <person name="Chen Y."/>
            <person name="Heitman J."/>
            <person name="Sun S."/>
            <person name="Springer D."/>
            <person name="Dromer F."/>
            <person name="Young S.K."/>
            <person name="Zeng Q."/>
            <person name="Gargeya S."/>
            <person name="Fitzgerald M."/>
            <person name="Abouelleil A."/>
            <person name="Alvarado L."/>
            <person name="Berlin A.M."/>
            <person name="Chapman S.B."/>
            <person name="Dewar J."/>
            <person name="Goldberg J."/>
            <person name="Griggs A."/>
            <person name="Gujja S."/>
            <person name="Hansen M."/>
            <person name="Howarth C."/>
            <person name="Imamovic A."/>
            <person name="Larimer J."/>
            <person name="McCowan C."/>
            <person name="Murphy C."/>
            <person name="Pearson M."/>
            <person name="Priest M."/>
            <person name="Roberts A."/>
            <person name="Saif S."/>
            <person name="Shea T."/>
            <person name="Sykes S."/>
            <person name="Wortman J."/>
            <person name="Nusbaum C."/>
            <person name="Birren B."/>
        </authorList>
    </citation>
    <scope>NUCLEOTIDE SEQUENCE [LARGE SCALE GENOMIC DNA]</scope>
    <source>
        <strain evidence="12 13">BCC8398</strain>
    </source>
</reference>
<proteinExistence type="inferred from homology"/>
<keyword evidence="13" id="KW-1185">Reference proteome</keyword>
<dbReference type="InterPro" id="IPR029058">
    <property type="entry name" value="AB_hydrolase_fold"/>
</dbReference>
<dbReference type="GO" id="GO:0005789">
    <property type="term" value="C:endoplasmic reticulum membrane"/>
    <property type="evidence" value="ECO:0007669"/>
    <property type="project" value="UniProtKB-SubCell"/>
</dbReference>
<evidence type="ECO:0000259" key="11">
    <source>
        <dbReference type="Pfam" id="PF07819"/>
    </source>
</evidence>
<keyword evidence="9 10" id="KW-0472">Membrane</keyword>
<comment type="similarity">
    <text evidence="2 10">Belongs to the GPI inositol-deacylase family.</text>
</comment>
<protein>
    <recommendedName>
        <fullName evidence="10">GPI inositol-deacylase</fullName>
        <ecNumber evidence="10">3.1.-.-</ecNumber>
    </recommendedName>
</protein>
<gene>
    <name evidence="12" type="ORF">I316_06962</name>
</gene>
<comment type="function">
    <text evidence="10">Involved in inositol deacylation of GPI-anchored proteins which plays important roles in the quality control and ER-associated degradation of GPI-anchored proteins.</text>
</comment>
<dbReference type="Pfam" id="PF07819">
    <property type="entry name" value="PGAP1"/>
    <property type="match status" value="1"/>
</dbReference>
<accession>A0A1B9GK37</accession>